<dbReference type="Proteomes" id="UP000036987">
    <property type="component" value="Unassembled WGS sequence"/>
</dbReference>
<keyword evidence="2 5" id="KW-0732">Signal</keyword>
<dbReference type="SUPFAM" id="SSF52058">
    <property type="entry name" value="L domain-like"/>
    <property type="match status" value="1"/>
</dbReference>
<evidence type="ECO:0000256" key="4">
    <source>
        <dbReference type="ARBA" id="ARBA00023180"/>
    </source>
</evidence>
<sequence>MVFHSSLLVCVLVLFVSPAVGVTAPGDVTGLAAFKASVIPSTVPAWSCMASWNFAVDPCVTPYRTYFVCGVTCSVDSTGTTHRITGITLDAVGYTGILPVNSLSKLTALQYLDISNNNFHGRIIASTFSTLSSLRTLVLSSNSFSGDLDSALFVKLKTLVTLDLSSNFITGGLPNTLGSLTSLRTLDLSFNRLSGKLPESLPPNIVNIAIRDNRLKGVLSKRTFESLKHLAVVDLAMNNLSGDLEAWLFRLPSLQQINLSNNSFSHISVDNVGSRVRSRLVAVDLSFNIIEGSLPKTLAMRNGFPALVALSLRHNRLKGVIPREYSRFKRLFLDGNFLNGKVPKGFFSVSEVAGSFADNCLDGCPPAVFLCAPEQKPRSVCKEVYGGIKY</sequence>
<dbReference type="Gene3D" id="3.80.10.10">
    <property type="entry name" value="Ribonuclease Inhibitor"/>
    <property type="match status" value="2"/>
</dbReference>
<keyword evidence="1" id="KW-0433">Leucine-rich repeat</keyword>
<evidence type="ECO:0000313" key="6">
    <source>
        <dbReference type="EMBL" id="KMZ56061.1"/>
    </source>
</evidence>
<keyword evidence="3" id="KW-0677">Repeat</keyword>
<proteinExistence type="predicted"/>
<dbReference type="STRING" id="29655.A0A0K9NH19"/>
<feature type="signal peptide" evidence="5">
    <location>
        <begin position="1"/>
        <end position="21"/>
    </location>
</feature>
<dbReference type="InterPro" id="IPR001611">
    <property type="entry name" value="Leu-rich_rpt"/>
</dbReference>
<organism evidence="6 7">
    <name type="scientific">Zostera marina</name>
    <name type="common">Eelgrass</name>
    <dbReference type="NCBI Taxonomy" id="29655"/>
    <lineage>
        <taxon>Eukaryota</taxon>
        <taxon>Viridiplantae</taxon>
        <taxon>Streptophyta</taxon>
        <taxon>Embryophyta</taxon>
        <taxon>Tracheophyta</taxon>
        <taxon>Spermatophyta</taxon>
        <taxon>Magnoliopsida</taxon>
        <taxon>Liliopsida</taxon>
        <taxon>Zosteraceae</taxon>
        <taxon>Zostera</taxon>
    </lineage>
</organism>
<dbReference type="PANTHER" id="PTHR48009">
    <property type="entry name" value="LEUCINE-RICH REPEAT (LRR) FAMILY PROTEIN"/>
    <property type="match status" value="1"/>
</dbReference>
<gene>
    <name evidence="6" type="ORF">ZOSMA_9G01650</name>
</gene>
<dbReference type="AlphaFoldDB" id="A0A0K9NH19"/>
<evidence type="ECO:0000256" key="1">
    <source>
        <dbReference type="ARBA" id="ARBA00022614"/>
    </source>
</evidence>
<evidence type="ECO:0000256" key="3">
    <source>
        <dbReference type="ARBA" id="ARBA00022737"/>
    </source>
</evidence>
<evidence type="ECO:0000313" key="7">
    <source>
        <dbReference type="Proteomes" id="UP000036987"/>
    </source>
</evidence>
<dbReference type="OrthoDB" id="676979at2759"/>
<evidence type="ECO:0000256" key="5">
    <source>
        <dbReference type="SAM" id="SignalP"/>
    </source>
</evidence>
<reference evidence="7" key="1">
    <citation type="journal article" date="2016" name="Nature">
        <title>The genome of the seagrass Zostera marina reveals angiosperm adaptation to the sea.</title>
        <authorList>
            <person name="Olsen J.L."/>
            <person name="Rouze P."/>
            <person name="Verhelst B."/>
            <person name="Lin Y.-C."/>
            <person name="Bayer T."/>
            <person name="Collen J."/>
            <person name="Dattolo E."/>
            <person name="De Paoli E."/>
            <person name="Dittami S."/>
            <person name="Maumus F."/>
            <person name="Michel G."/>
            <person name="Kersting A."/>
            <person name="Lauritano C."/>
            <person name="Lohaus R."/>
            <person name="Toepel M."/>
            <person name="Tonon T."/>
            <person name="Vanneste K."/>
            <person name="Amirebrahimi M."/>
            <person name="Brakel J."/>
            <person name="Bostroem C."/>
            <person name="Chovatia M."/>
            <person name="Grimwood J."/>
            <person name="Jenkins J.W."/>
            <person name="Jueterbock A."/>
            <person name="Mraz A."/>
            <person name="Stam W.T."/>
            <person name="Tice H."/>
            <person name="Bornberg-Bauer E."/>
            <person name="Green P.J."/>
            <person name="Pearson G.A."/>
            <person name="Procaccini G."/>
            <person name="Duarte C.M."/>
            <person name="Schmutz J."/>
            <person name="Reusch T.B.H."/>
            <person name="Van de Peer Y."/>
        </authorList>
    </citation>
    <scope>NUCLEOTIDE SEQUENCE [LARGE SCALE GENOMIC DNA]</scope>
    <source>
        <strain evidence="7">cv. Finnish</strain>
    </source>
</reference>
<dbReference type="Pfam" id="PF13855">
    <property type="entry name" value="LRR_8"/>
    <property type="match status" value="2"/>
</dbReference>
<dbReference type="InterPro" id="IPR003591">
    <property type="entry name" value="Leu-rich_rpt_typical-subtyp"/>
</dbReference>
<evidence type="ECO:0000256" key="2">
    <source>
        <dbReference type="ARBA" id="ARBA00022729"/>
    </source>
</evidence>
<dbReference type="InterPro" id="IPR032675">
    <property type="entry name" value="LRR_dom_sf"/>
</dbReference>
<dbReference type="InterPro" id="IPR053213">
    <property type="entry name" value="RLP29"/>
</dbReference>
<dbReference type="PRINTS" id="PR00019">
    <property type="entry name" value="LEURICHRPT"/>
</dbReference>
<dbReference type="FunFam" id="3.80.10.10:FF:000041">
    <property type="entry name" value="LRR receptor-like serine/threonine-protein kinase ERECTA"/>
    <property type="match status" value="1"/>
</dbReference>
<accession>A0A0K9NH19</accession>
<feature type="chain" id="PRO_5005526822" evidence="5">
    <location>
        <begin position="22"/>
        <end position="390"/>
    </location>
</feature>
<dbReference type="Pfam" id="PF00560">
    <property type="entry name" value="LRR_1"/>
    <property type="match status" value="1"/>
</dbReference>
<keyword evidence="4" id="KW-0325">Glycoprotein</keyword>
<comment type="caution">
    <text evidence="6">The sequence shown here is derived from an EMBL/GenBank/DDBJ whole genome shotgun (WGS) entry which is preliminary data.</text>
</comment>
<keyword evidence="7" id="KW-1185">Reference proteome</keyword>
<dbReference type="GO" id="GO:0016301">
    <property type="term" value="F:kinase activity"/>
    <property type="evidence" value="ECO:0007669"/>
    <property type="project" value="UniProtKB-KW"/>
</dbReference>
<keyword evidence="6" id="KW-0808">Transferase</keyword>
<keyword evidence="6" id="KW-0675">Receptor</keyword>
<keyword evidence="6" id="KW-0418">Kinase</keyword>
<protein>
    <submittedName>
        <fullName evidence="6">Leucine-rich repeat receptor-like protein kinase family</fullName>
    </submittedName>
</protein>
<dbReference type="EMBL" id="LFYR01002228">
    <property type="protein sequence ID" value="KMZ56061.1"/>
    <property type="molecule type" value="Genomic_DNA"/>
</dbReference>
<dbReference type="PANTHER" id="PTHR48009:SF9">
    <property type="entry name" value="LRR RECEPTOR-LIKE SERINE_THREONINE-PROTEIN KINASE GSO1"/>
    <property type="match status" value="1"/>
</dbReference>
<dbReference type="OMA" id="RTRFICG"/>
<dbReference type="SMART" id="SM00369">
    <property type="entry name" value="LRR_TYP"/>
    <property type="match status" value="5"/>
</dbReference>
<name>A0A0K9NH19_ZOSMR</name>